<keyword evidence="1" id="KW-0732">Signal</keyword>
<dbReference type="Proteomes" id="UP000197290">
    <property type="component" value="Unassembled WGS sequence"/>
</dbReference>
<keyword evidence="4" id="KW-1185">Reference proteome</keyword>
<feature type="domain" description="DUF11" evidence="2">
    <location>
        <begin position="344"/>
        <end position="447"/>
    </location>
</feature>
<proteinExistence type="predicted"/>
<accession>A0A245ZIH2</accession>
<evidence type="ECO:0000256" key="1">
    <source>
        <dbReference type="SAM" id="SignalP"/>
    </source>
</evidence>
<gene>
    <name evidence="3" type="ORF">SPDO_25300</name>
</gene>
<reference evidence="3 4" key="1">
    <citation type="submission" date="2017-03" db="EMBL/GenBank/DDBJ databases">
        <title>Genome sequence of Sphingomonas dokdonensis DSM 21029.</title>
        <authorList>
            <person name="Poehlein A."/>
            <person name="Wuebbeler J.H."/>
            <person name="Steinbuechel A."/>
            <person name="Daniel R."/>
        </authorList>
    </citation>
    <scope>NUCLEOTIDE SEQUENCE [LARGE SCALE GENOMIC DNA]</scope>
    <source>
        <strain evidence="3 4">DSM 21029</strain>
    </source>
</reference>
<feature type="signal peptide" evidence="1">
    <location>
        <begin position="1"/>
        <end position="25"/>
    </location>
</feature>
<protein>
    <recommendedName>
        <fullName evidence="2">DUF11 domain-containing protein</fullName>
    </recommendedName>
</protein>
<evidence type="ECO:0000313" key="4">
    <source>
        <dbReference type="Proteomes" id="UP000197290"/>
    </source>
</evidence>
<dbReference type="Pfam" id="PF01345">
    <property type="entry name" value="DUF11"/>
    <property type="match status" value="1"/>
</dbReference>
<evidence type="ECO:0000259" key="2">
    <source>
        <dbReference type="Pfam" id="PF01345"/>
    </source>
</evidence>
<name>A0A245ZIH2_9SPHN</name>
<organism evidence="3 4">
    <name type="scientific">Sphingomonas dokdonensis</name>
    <dbReference type="NCBI Taxonomy" id="344880"/>
    <lineage>
        <taxon>Bacteria</taxon>
        <taxon>Pseudomonadati</taxon>
        <taxon>Pseudomonadota</taxon>
        <taxon>Alphaproteobacteria</taxon>
        <taxon>Sphingomonadales</taxon>
        <taxon>Sphingomonadaceae</taxon>
        <taxon>Sphingomonas</taxon>
    </lineage>
</organism>
<dbReference type="NCBIfam" id="TIGR01451">
    <property type="entry name" value="B_ant_repeat"/>
    <property type="match status" value="1"/>
</dbReference>
<dbReference type="RefSeq" id="WP_245829456.1">
    <property type="nucleotide sequence ID" value="NZ_NBBI01000004.1"/>
</dbReference>
<dbReference type="InterPro" id="IPR013783">
    <property type="entry name" value="Ig-like_fold"/>
</dbReference>
<feature type="chain" id="PRO_5012444796" description="DUF11 domain-containing protein" evidence="1">
    <location>
        <begin position="26"/>
        <end position="1658"/>
    </location>
</feature>
<dbReference type="EMBL" id="NBBI01000004">
    <property type="protein sequence ID" value="OWK29538.1"/>
    <property type="molecule type" value="Genomic_DNA"/>
</dbReference>
<dbReference type="InterPro" id="IPR047589">
    <property type="entry name" value="DUF11_rpt"/>
</dbReference>
<comment type="caution">
    <text evidence="3">The sequence shown here is derived from an EMBL/GenBank/DDBJ whole genome shotgun (WGS) entry which is preliminary data.</text>
</comment>
<dbReference type="InterPro" id="IPR001434">
    <property type="entry name" value="OmcB-like_DUF11"/>
</dbReference>
<dbReference type="Gene3D" id="2.60.40.10">
    <property type="entry name" value="Immunoglobulins"/>
    <property type="match status" value="1"/>
</dbReference>
<sequence length="1658" mass="177136">MSKIRALLNLAALSLGMAAAQPGAAQDAARITNTAMLRYDGPTGPITIPSNTVTIDVARAKRPTRLSINLLPIGFELRGMKCETVPTLSYTPAPIDAADFARAPVAKTVEPREAVIIALDNEGGNRDPLVREISWVRVESQFQKLQLPLLETGPNTGIFAGGIPEPQPVPSACELRLDRGAQLSLHFDEDEYSFASTYTQLIDPTGYLFDSQTGALVDGAVVTLVDESGRPATVYGDDGVSAYPSTVVSGGSVTDASGRVYDFPQGNYRFPLTAPGTYRLKVEPPADYRAPTARPRAELDALRDPQGKPFLLNPASLGEPFTLSDPSPFIADIPLDRAGETRLLLTKTASVREASPGDVVHYVVRVENRSGAPASGVELNDILPKGLSYRRGSTRGADEPTVSSDGRTLAFRVPAIAAARQAEIRYAVSINPGAPTGEAVNRVLASGSGGVTGNEAAASVRIKALLFTDGFTLIGRVTEGGCRDPEAGRRGIPGIRLMLEDGTFVATDKDGLYHIEGVRPGRHVVQIDTASIPATHEAVTCDADTRQAGSATSRFVESAGGLLQRVDFQLRPTGVAPAKATDALPVATPAAEAAGDRDWLADAMPGVAFLFPTVDHNPRAPVVRVVIKHGAQQRVALRINGAAVDPLAFDATDTRGEVAISRWTGIGLVPGDNLLEARVLDGEGRVAQVLTRTVHVAGAPASATLVPEASRLVADGLSRPLLAIRLADRDGRPVRDGTIVPVAIAAPYRVAIEPDQDATRGLLARPTPAAVARVIGDEGLAYVVLEPTTQAGALRATVMLSDGKVSRAVDTRAWLTGATKDWMLVGFAAGTLGHDTLKTRSTDLPRHARGKVVRDGQLAFYAKGRIKGSWLLTIAYDSDRAYDRSRGLLGVIDPDRYYTVYGDRSRQGQDAATSRKLYLRLERREFYALFGDFETGMTVTQLTRYSRTLNGVKAEYSGKRVSVAGFAAHSDEVYARDEIRGAGLTGPYRLSGRDIVPNSDKLRLEVRDRLRPERVLSATPMTRHIDYDIDPTIGTIRFRDPVLGKDLANNPVFIVVDYETYGRGKKLSAGGRAAAKLARDAVELGISAIRDEAQGATVAGMDLRAKLNDTTELRAEAATGGAQGIGTGQAWLAEVEHRGARLDMLAYARQQDTAFGVRQQSVVEAGTRKFGFDGRWSATDRVSLTGAAWREVQIDGPGRRMAGEARVELRRAAGTIFAGTQFAFDTGLDGQDRNSKLLTLGGTQALLGGKLSVTAQTQFAPDGAKDSVDFPARHQLMAAYRLTPAIRLIGGYEIAEGKDATVNNAQVGLDATLWPGGKVTGTLNQQAFGDIAGGPGAARLYGQYGVIQSVTLAKALTLDATLDASTTVRGAIPAGAAIRPFQAGSGGSIGMIDAANNDGDYVAMTLGLTYRHDQWNWRGRLERRRSDQNDRFGVTADVVRTLGEGKTIAAGLRYFTVTQQDGAKARSLYADVAVAWRPLDSRWSVLDRAELRSERADGAIVGRNVLAVPGGNGTGQDTLRAIHNIAVNYRTGSEGDAHGLSGTLYHGAKWVRGSYGDDDYTGFIQVLGFDLRQDLGQHVDIGVQGSVQHAVSPGRVAFSAGPSIGVSPAKDMWISAGYNIAGYRDRDFEDDRYTRSGAYVTMRMKFDRDTLGRMVGRK</sequence>
<evidence type="ECO:0000313" key="3">
    <source>
        <dbReference type="EMBL" id="OWK29538.1"/>
    </source>
</evidence>